<proteinExistence type="predicted"/>
<keyword evidence="2" id="KW-1185">Reference proteome</keyword>
<comment type="caution">
    <text evidence="1">The sequence shown here is derived from an EMBL/GenBank/DDBJ whole genome shotgun (WGS) entry which is preliminary data.</text>
</comment>
<organism evidence="1 2">
    <name type="scientific">Lipomyces kononenkoae</name>
    <name type="common">Yeast</name>
    <dbReference type="NCBI Taxonomy" id="34357"/>
    <lineage>
        <taxon>Eukaryota</taxon>
        <taxon>Fungi</taxon>
        <taxon>Dikarya</taxon>
        <taxon>Ascomycota</taxon>
        <taxon>Saccharomycotina</taxon>
        <taxon>Lipomycetes</taxon>
        <taxon>Lipomycetales</taxon>
        <taxon>Lipomycetaceae</taxon>
        <taxon>Lipomyces</taxon>
    </lineage>
</organism>
<sequence>MSWSPEAQYLQDLRRVFAESLSKDNYARGQATGILEEARRHRPDINNYLVHIFVSPTRDDDINLRASAGLMLKNNILTQYDRIESTVETLAYIKENIIAGLTQPVTIIRNIAGSAISALVARGGFKKWPDVLPKLLAIAEYDNAMVQEGALSALSKLFEDSGSQLDKDPDGHQILEFMMPRFLELAMSPSAKVRAQSIMCLNQFILRKTPALFIHIDVFLATLFRLAVDPDPNVRRNICTAFVMLLDARADKLVPHLNGIVDYTLHCMGDDDEQVALEAGEFFFSLAEKQELKDQTLNFLPRIIPVLLRYMVYSEEDVERFESMNEDDADMEDKAEDMKPTYAKTREAHHAGDQGQKKDANGVQVDDNNGEDGGFDDDEDDDDDDDDDDFMMDMSPDWNLRKCSAAALDIFASTYHESILQYSVPSLQQSIVSPEWPVRESAILAFGAVAEGCVDGLSPFLPEVIPAFVQALSDPMAPVRQIACWTLGRYSSWICFRSAEVGYEKEFIPVLQGLLKCCLDNNKKVQEAGCSGLANFTEQAGGLLIPYLVYILRNLTLCFQKYQSKNFTILYDALQTLVDKVGYAMKSKEYIDLLLPPLIERWQKLSDDDTNLFPLLECLSSVTAALGEHFAPFAPPVFHRAMAILQKNLIILQESMNDPTIEIPDKDFIVTTLDLLDGLVQGLGPLATQLINQGEYPLMQMVIMCMRDPVNEVRQSAFALIGDMAISTFEIVKPYVAAIMTELIPQIDSSEPSCSAVCNNATWAAGEIALQLGEEIRPFVGPLMEKLVVVVAVHGYVEQTIVENAAITIGRLGISCADMIAPRLEAFAGYWCKALRMIRDTEEKETAFKGMCKIVAANPTGLKDCLVEFVEAIGLYTEPTQELSQMFATVLVGYKNLVPDWQAVVMNRLSPEVRGSISERYHV</sequence>
<evidence type="ECO:0000313" key="1">
    <source>
        <dbReference type="EMBL" id="KAK9240314.1"/>
    </source>
</evidence>
<dbReference type="Proteomes" id="UP001433508">
    <property type="component" value="Unassembled WGS sequence"/>
</dbReference>
<evidence type="ECO:0000313" key="2">
    <source>
        <dbReference type="Proteomes" id="UP001433508"/>
    </source>
</evidence>
<gene>
    <name evidence="1" type="ORF">V1525DRAFT_416804</name>
</gene>
<accession>A0ACC3TA67</accession>
<protein>
    <submittedName>
        <fullName evidence="1">Armadillo-type protein</fullName>
    </submittedName>
</protein>
<name>A0ACC3TA67_LIPKO</name>
<reference evidence="2" key="1">
    <citation type="journal article" date="2024" name="Front. Bioeng. Biotechnol.">
        <title>Genome-scale model development and genomic sequencing of the oleaginous clade Lipomyces.</title>
        <authorList>
            <person name="Czajka J.J."/>
            <person name="Han Y."/>
            <person name="Kim J."/>
            <person name="Mondo S.J."/>
            <person name="Hofstad B.A."/>
            <person name="Robles A."/>
            <person name="Haridas S."/>
            <person name="Riley R."/>
            <person name="LaButti K."/>
            <person name="Pangilinan J."/>
            <person name="Andreopoulos W."/>
            <person name="Lipzen A."/>
            <person name="Yan J."/>
            <person name="Wang M."/>
            <person name="Ng V."/>
            <person name="Grigoriev I.V."/>
            <person name="Spatafora J.W."/>
            <person name="Magnuson J.K."/>
            <person name="Baker S.E."/>
            <person name="Pomraning K.R."/>
        </authorList>
    </citation>
    <scope>NUCLEOTIDE SEQUENCE [LARGE SCALE GENOMIC DNA]</scope>
    <source>
        <strain evidence="2">CBS 7786</strain>
    </source>
</reference>
<dbReference type="EMBL" id="MU971340">
    <property type="protein sequence ID" value="KAK9240314.1"/>
    <property type="molecule type" value="Genomic_DNA"/>
</dbReference>